<dbReference type="Gene3D" id="3.40.30.10">
    <property type="entry name" value="Glutaredoxin"/>
    <property type="match status" value="3"/>
</dbReference>
<dbReference type="InterPro" id="IPR012336">
    <property type="entry name" value="Thioredoxin-like_fold"/>
</dbReference>
<keyword evidence="4" id="KW-1015">Disulfide bond</keyword>
<evidence type="ECO:0000256" key="6">
    <source>
        <dbReference type="SAM" id="MobiDB-lite"/>
    </source>
</evidence>
<dbReference type="InterPro" id="IPR036249">
    <property type="entry name" value="Thioredoxin-like_sf"/>
</dbReference>
<keyword evidence="3" id="KW-0560">Oxidoreductase</keyword>
<sequence>MNKGTAIVGFLLCFIAGMGLMWSIDRSAGSRGHEISAVFEEGQPWSDEDASVPVSSKDPMWGSRTAPVTMVVFSDFECPFCSRVETTINQLKEKYGPEKLRVIWKNNPLAFHKNARPASLAAETVFRLGGSKAFWKFHELAFQNQKALTPENFEKWAGEAGVDKAKFKAAYDRQEYMAKIDADMAVGKAAGVTGTPASVINGVFLSGAQPIDKFTAVIDEQLKAAQAAEAAGTKRDKLYAKLSVENKAKAPPPKERERPQEDDKTVWKVPVGDAPAKGPATALVTIVEWSDFQCPFCSKVVPTMEELLKTYGDKVRFVWKNNPLPFHQRAEPAAELAMEARAQKGEKGFWDAYDLLWKNQQKLNDDDLLGYAKELGLDVEKVKAAIAGKKHGASIAADQELADDLQASGTPHFFINGRRLVGAQPLEKFKTIVDEEIKKAEGLLAKGVAAKDLYAEIIKDGKEPPPPERKEVAAPAPNSPWKGGEKAKVVMQVFSDFECPFCKRVEDTIAQVSKTYGDKLKIVWRHRPLPMHKNAPLASEASQEAFAQKGNAGFWAYHETLFKNQGQPEAFSRASLEKYAEEQGLDMTKFKKALDTNTHKAFVESENSVADKSGISGTPAFVVNGYFISGAQPFSKFKKIIDKALKEAGETAPAAVRTDAVKKPATQPAAAPAPAPAPK</sequence>
<dbReference type="PROSITE" id="PS51352">
    <property type="entry name" value="THIOREDOXIN_2"/>
    <property type="match status" value="3"/>
</dbReference>
<feature type="region of interest" description="Disordered" evidence="6">
    <location>
        <begin position="652"/>
        <end position="679"/>
    </location>
</feature>
<evidence type="ECO:0000313" key="9">
    <source>
        <dbReference type="Proteomes" id="UP000238348"/>
    </source>
</evidence>
<dbReference type="PROSITE" id="PS00195">
    <property type="entry name" value="GLUTAREDOXIN_1"/>
    <property type="match status" value="2"/>
</dbReference>
<evidence type="ECO:0000313" key="8">
    <source>
        <dbReference type="EMBL" id="AUX41975.1"/>
    </source>
</evidence>
<dbReference type="Proteomes" id="UP000238348">
    <property type="component" value="Chromosome"/>
</dbReference>
<evidence type="ECO:0000256" key="1">
    <source>
        <dbReference type="ARBA" id="ARBA00005791"/>
    </source>
</evidence>
<keyword evidence="2" id="KW-0732">Signal</keyword>
<organism evidence="8 9">
    <name type="scientific">Sorangium cellulosum</name>
    <name type="common">Polyangium cellulosum</name>
    <dbReference type="NCBI Taxonomy" id="56"/>
    <lineage>
        <taxon>Bacteria</taxon>
        <taxon>Pseudomonadati</taxon>
        <taxon>Myxococcota</taxon>
        <taxon>Polyangia</taxon>
        <taxon>Polyangiales</taxon>
        <taxon>Polyangiaceae</taxon>
        <taxon>Sorangium</taxon>
    </lineage>
</organism>
<dbReference type="GO" id="GO:0016491">
    <property type="term" value="F:oxidoreductase activity"/>
    <property type="evidence" value="ECO:0007669"/>
    <property type="project" value="UniProtKB-KW"/>
</dbReference>
<dbReference type="SUPFAM" id="SSF52833">
    <property type="entry name" value="Thioredoxin-like"/>
    <property type="match status" value="3"/>
</dbReference>
<dbReference type="EMBL" id="CP012673">
    <property type="protein sequence ID" value="AUX41975.1"/>
    <property type="molecule type" value="Genomic_DNA"/>
</dbReference>
<feature type="domain" description="Thioredoxin" evidence="7">
    <location>
        <begin position="244"/>
        <end position="438"/>
    </location>
</feature>
<name>A0A2L0ERR7_SORCE</name>
<proteinExistence type="inferred from homology"/>
<protein>
    <submittedName>
        <fullName evidence="8">DSBA oxidoreductase</fullName>
    </submittedName>
</protein>
<feature type="region of interest" description="Disordered" evidence="6">
    <location>
        <begin position="460"/>
        <end position="481"/>
    </location>
</feature>
<evidence type="ECO:0000256" key="2">
    <source>
        <dbReference type="ARBA" id="ARBA00022729"/>
    </source>
</evidence>
<feature type="region of interest" description="Disordered" evidence="6">
    <location>
        <begin position="244"/>
        <end position="264"/>
    </location>
</feature>
<dbReference type="AlphaFoldDB" id="A0A2L0ERR7"/>
<dbReference type="InterPro" id="IPR001853">
    <property type="entry name" value="DSBA-like_thioredoxin_dom"/>
</dbReference>
<dbReference type="PANTHER" id="PTHR13887">
    <property type="entry name" value="GLUTATHIONE S-TRANSFERASE KAPPA"/>
    <property type="match status" value="1"/>
</dbReference>
<evidence type="ECO:0000256" key="4">
    <source>
        <dbReference type="ARBA" id="ARBA00023157"/>
    </source>
</evidence>
<feature type="domain" description="Thioredoxin" evidence="7">
    <location>
        <begin position="26"/>
        <end position="223"/>
    </location>
</feature>
<dbReference type="PANTHER" id="PTHR13887:SF14">
    <property type="entry name" value="DISULFIDE BOND FORMATION PROTEIN D"/>
    <property type="match status" value="1"/>
</dbReference>
<evidence type="ECO:0000259" key="7">
    <source>
        <dbReference type="PROSITE" id="PS51352"/>
    </source>
</evidence>
<dbReference type="Pfam" id="PF13462">
    <property type="entry name" value="Thioredoxin_4"/>
    <property type="match status" value="2"/>
</dbReference>
<evidence type="ECO:0000256" key="5">
    <source>
        <dbReference type="ARBA" id="ARBA00023284"/>
    </source>
</evidence>
<comment type="similarity">
    <text evidence="1">Belongs to the thioredoxin family. DsbA subfamily.</text>
</comment>
<keyword evidence="5" id="KW-0676">Redox-active center</keyword>
<dbReference type="RefSeq" id="WP_104980827.1">
    <property type="nucleotide sequence ID" value="NZ_CP012673.1"/>
</dbReference>
<feature type="domain" description="Thioredoxin" evidence="7">
    <location>
        <begin position="444"/>
        <end position="646"/>
    </location>
</feature>
<dbReference type="InterPro" id="IPR011767">
    <property type="entry name" value="GLR_AS"/>
</dbReference>
<dbReference type="OrthoDB" id="9784686at2"/>
<evidence type="ECO:0000256" key="3">
    <source>
        <dbReference type="ARBA" id="ARBA00023002"/>
    </source>
</evidence>
<dbReference type="Pfam" id="PF01323">
    <property type="entry name" value="DSBA"/>
    <property type="match status" value="1"/>
</dbReference>
<gene>
    <name evidence="8" type="ORF">SOCE26_034000</name>
</gene>
<accession>A0A2L0ERR7</accession>
<feature type="compositionally biased region" description="Basic and acidic residues" evidence="6">
    <location>
        <begin position="460"/>
        <end position="472"/>
    </location>
</feature>
<reference evidence="8 9" key="1">
    <citation type="submission" date="2015-09" db="EMBL/GenBank/DDBJ databases">
        <title>Sorangium comparison.</title>
        <authorList>
            <person name="Zaburannyi N."/>
            <person name="Bunk B."/>
            <person name="Overmann J."/>
            <person name="Mueller R."/>
        </authorList>
    </citation>
    <scope>NUCLEOTIDE SEQUENCE [LARGE SCALE GENOMIC DNA]</scope>
    <source>
        <strain evidence="8 9">So ce26</strain>
    </source>
</reference>
<dbReference type="InterPro" id="IPR013766">
    <property type="entry name" value="Thioredoxin_domain"/>
</dbReference>